<feature type="compositionally biased region" description="Polar residues" evidence="1">
    <location>
        <begin position="567"/>
        <end position="579"/>
    </location>
</feature>
<evidence type="ECO:0000313" key="3">
    <source>
        <dbReference type="Proteomes" id="UP000092993"/>
    </source>
</evidence>
<reference evidence="2 3" key="1">
    <citation type="submission" date="2016-03" db="EMBL/GenBank/DDBJ databases">
        <title>Whole genome sequencing of Grifola frondosa 9006-11.</title>
        <authorList>
            <person name="Min B."/>
            <person name="Park H."/>
            <person name="Kim J.-G."/>
            <person name="Cho H."/>
            <person name="Oh Y.-L."/>
            <person name="Kong W.-S."/>
            <person name="Choi I.-G."/>
        </authorList>
    </citation>
    <scope>NUCLEOTIDE SEQUENCE [LARGE SCALE GENOMIC DNA]</scope>
    <source>
        <strain evidence="2 3">9006-11</strain>
    </source>
</reference>
<keyword evidence="3" id="KW-1185">Reference proteome</keyword>
<feature type="region of interest" description="Disordered" evidence="1">
    <location>
        <begin position="392"/>
        <end position="579"/>
    </location>
</feature>
<proteinExistence type="predicted"/>
<feature type="compositionally biased region" description="Gly residues" evidence="1">
    <location>
        <begin position="415"/>
        <end position="430"/>
    </location>
</feature>
<evidence type="ECO:0000256" key="1">
    <source>
        <dbReference type="SAM" id="MobiDB-lite"/>
    </source>
</evidence>
<dbReference type="EMBL" id="LUGG01000003">
    <property type="protein sequence ID" value="OBZ76475.1"/>
    <property type="molecule type" value="Genomic_DNA"/>
</dbReference>
<name>A0A1C7MHU0_GRIFR</name>
<feature type="compositionally biased region" description="Basic and acidic residues" evidence="1">
    <location>
        <begin position="392"/>
        <end position="404"/>
    </location>
</feature>
<gene>
    <name evidence="2" type="ORF">A0H81_02991</name>
</gene>
<protein>
    <submittedName>
        <fullName evidence="2">Uncharacterized protein</fullName>
    </submittedName>
</protein>
<organism evidence="2 3">
    <name type="scientific">Grifola frondosa</name>
    <name type="common">Maitake</name>
    <name type="synonym">Polyporus frondosus</name>
    <dbReference type="NCBI Taxonomy" id="5627"/>
    <lineage>
        <taxon>Eukaryota</taxon>
        <taxon>Fungi</taxon>
        <taxon>Dikarya</taxon>
        <taxon>Basidiomycota</taxon>
        <taxon>Agaricomycotina</taxon>
        <taxon>Agaricomycetes</taxon>
        <taxon>Polyporales</taxon>
        <taxon>Grifolaceae</taxon>
        <taxon>Grifola</taxon>
    </lineage>
</organism>
<feature type="compositionally biased region" description="Polar residues" evidence="1">
    <location>
        <begin position="466"/>
        <end position="488"/>
    </location>
</feature>
<comment type="caution">
    <text evidence="2">The sequence shown here is derived from an EMBL/GenBank/DDBJ whole genome shotgun (WGS) entry which is preliminary data.</text>
</comment>
<accession>A0A1C7MHU0</accession>
<evidence type="ECO:0000313" key="2">
    <source>
        <dbReference type="EMBL" id="OBZ76475.1"/>
    </source>
</evidence>
<feature type="compositionally biased region" description="Gly residues" evidence="1">
    <location>
        <begin position="445"/>
        <end position="454"/>
    </location>
</feature>
<dbReference type="Proteomes" id="UP000092993">
    <property type="component" value="Unassembled WGS sequence"/>
</dbReference>
<dbReference type="AlphaFoldDB" id="A0A1C7MHU0"/>
<sequence>MSLPTQTPDHGVQRLLSKNRKQIVSKTRTPWRYRTKRKTISRTPVEKALLKEKRLSHREAYKKALIAANEVIWQEARQLREQFGSHTVEYYYRELMQHSRLKKKSHTITRWNAFLRKESQRINRGMFSSTSLVLELSYLIFVCSEIPDGEPRKQIDQLTREISAIWQAMTKEEQIAATDDYIVEISDQRETKALAKHNVPLNAFHDVRATLASVQRELEMLSERSGIEIVLLAARSNHEQFNQPFAFVSSQRVSDFFNLLFKTPVLDVVIRLEAYCISGVEGVVNNYQEELIALKKRTSALILEKLCQSSGNRKISRMSYTNFDTQITEKYSVVIKNWPLAKFCSPGDLGSRTELQVLFQAWESGATHFAKLSNNEMKAWSEARFRERMEVAGGAGHEDSEHHGIKNIGGEETNEGGGGEGVGGEGIGGEHGGEHGANSGANSEGNGGGNGGGNDHAVQDAGASVHSLTSSREGEDTGSSITSFVTIQDSHEALSSRTPAAHPAPRPRPNANEQPALGREQPRTNGPFTEFINVVSGADGASLSVPKKTQKPRKDKGVPRGPRMGRANQQNAPPDNTSS</sequence>
<dbReference type="STRING" id="5627.A0A1C7MHU0"/>
<dbReference type="OrthoDB" id="3267359at2759"/>
<dbReference type="OMA" id="EGWPPGI"/>